<reference evidence="1" key="1">
    <citation type="submission" date="2020-09" db="EMBL/GenBank/DDBJ databases">
        <title>Bosea spartocytisi sp. nov. a root nodule endophyte of Spartocytisus supranubius in the high mountain ecosystem fo the Teide National Park (Canary Islands, Spain).</title>
        <authorList>
            <person name="Pulido-Suarez L."/>
            <person name="Peix A."/>
            <person name="Igual J.M."/>
            <person name="Socas-Perez N."/>
            <person name="Velazquez E."/>
            <person name="Flores-Felix J.D."/>
            <person name="Leon-Barrios M."/>
        </authorList>
    </citation>
    <scope>NUCLEOTIDE SEQUENCE</scope>
    <source>
        <strain evidence="1">SSUT16</strain>
    </source>
</reference>
<organism evidence="1 2">
    <name type="scientific">Bosea spartocytisi</name>
    <dbReference type="NCBI Taxonomy" id="2773451"/>
    <lineage>
        <taxon>Bacteria</taxon>
        <taxon>Pseudomonadati</taxon>
        <taxon>Pseudomonadota</taxon>
        <taxon>Alphaproteobacteria</taxon>
        <taxon>Hyphomicrobiales</taxon>
        <taxon>Boseaceae</taxon>
        <taxon>Bosea</taxon>
    </lineage>
</organism>
<evidence type="ECO:0000313" key="1">
    <source>
        <dbReference type="EMBL" id="MBD3847294.1"/>
    </source>
</evidence>
<dbReference type="AlphaFoldDB" id="A0A927EEJ7"/>
<protein>
    <submittedName>
        <fullName evidence="1">Uncharacterized protein</fullName>
    </submittedName>
</protein>
<evidence type="ECO:0000313" key="2">
    <source>
        <dbReference type="Proteomes" id="UP000619295"/>
    </source>
</evidence>
<sequence>MSRLHVMEAIETLDSRRDLVGAGFVDIHAPPGEPTDTAAGLVVDPDAASIPDDFVLRAHTDHAPAVQALLAGSPLSSAVTVLKVDLDLGQFGCFGGCSNSGGNRELETEARPAMREMPLEGFDRPHDIPHGYSEDQHRTLAATIASPGCLVGTGRAMACHEHPPGDEAHCVGWLMNQLGPGNNIPLRLQVRDCENIGAVVLDGPQHECFEDTLPIPADEGG</sequence>
<comment type="caution">
    <text evidence="1">The sequence shown here is derived from an EMBL/GenBank/DDBJ whole genome shotgun (WGS) entry which is preliminary data.</text>
</comment>
<dbReference type="Proteomes" id="UP000619295">
    <property type="component" value="Unassembled WGS sequence"/>
</dbReference>
<accession>A0A927EEJ7</accession>
<name>A0A927EEJ7_9HYPH</name>
<keyword evidence="2" id="KW-1185">Reference proteome</keyword>
<gene>
    <name evidence="1" type="ORF">IED13_16415</name>
</gene>
<dbReference type="RefSeq" id="WP_157732848.1">
    <property type="nucleotide sequence ID" value="NZ_JACXWY010000010.1"/>
</dbReference>
<dbReference type="EMBL" id="JACXWY010000010">
    <property type="protein sequence ID" value="MBD3847294.1"/>
    <property type="molecule type" value="Genomic_DNA"/>
</dbReference>
<proteinExistence type="predicted"/>